<feature type="transmembrane region" description="Helical" evidence="10">
    <location>
        <begin position="218"/>
        <end position="237"/>
    </location>
</feature>
<evidence type="ECO:0000256" key="10">
    <source>
        <dbReference type="SAM" id="Phobius"/>
    </source>
</evidence>
<evidence type="ECO:0000313" key="11">
    <source>
        <dbReference type="RefSeq" id="XP_028145518.1"/>
    </source>
</evidence>
<dbReference type="AlphaFoldDB" id="A0A6P7GJY3"/>
<dbReference type="InterPro" id="IPR004117">
    <property type="entry name" value="7tm6_olfct_rcpt"/>
</dbReference>
<reference evidence="11" key="1">
    <citation type="submission" date="2025-08" db="UniProtKB">
        <authorList>
            <consortium name="RefSeq"/>
        </authorList>
    </citation>
    <scope>IDENTIFICATION</scope>
    <source>
        <tissue evidence="11">Whole insect</tissue>
    </source>
</reference>
<feature type="transmembrane region" description="Helical" evidence="10">
    <location>
        <begin position="154"/>
        <end position="174"/>
    </location>
</feature>
<keyword evidence="6 10" id="KW-1133">Transmembrane helix</keyword>
<keyword evidence="2" id="KW-1003">Cell membrane</keyword>
<dbReference type="PANTHER" id="PTHR21137">
    <property type="entry name" value="ODORANT RECEPTOR"/>
    <property type="match status" value="1"/>
</dbReference>
<feature type="transmembrane region" description="Helical" evidence="10">
    <location>
        <begin position="49"/>
        <end position="69"/>
    </location>
</feature>
<proteinExistence type="predicted"/>
<dbReference type="GO" id="GO:0005886">
    <property type="term" value="C:plasma membrane"/>
    <property type="evidence" value="ECO:0007669"/>
    <property type="project" value="UniProtKB-SubCell"/>
</dbReference>
<keyword evidence="9" id="KW-0807">Transducer</keyword>
<evidence type="ECO:0000256" key="3">
    <source>
        <dbReference type="ARBA" id="ARBA00022606"/>
    </source>
</evidence>
<evidence type="ECO:0000256" key="8">
    <source>
        <dbReference type="ARBA" id="ARBA00023170"/>
    </source>
</evidence>
<organism evidence="11">
    <name type="scientific">Diabrotica virgifera virgifera</name>
    <name type="common">western corn rootworm</name>
    <dbReference type="NCBI Taxonomy" id="50390"/>
    <lineage>
        <taxon>Eukaryota</taxon>
        <taxon>Metazoa</taxon>
        <taxon>Ecdysozoa</taxon>
        <taxon>Arthropoda</taxon>
        <taxon>Hexapoda</taxon>
        <taxon>Insecta</taxon>
        <taxon>Pterygota</taxon>
        <taxon>Neoptera</taxon>
        <taxon>Endopterygota</taxon>
        <taxon>Coleoptera</taxon>
        <taxon>Polyphaga</taxon>
        <taxon>Cucujiformia</taxon>
        <taxon>Chrysomeloidea</taxon>
        <taxon>Chrysomelidae</taxon>
        <taxon>Galerucinae</taxon>
        <taxon>Diabroticina</taxon>
        <taxon>Diabroticites</taxon>
        <taxon>Diabrotica</taxon>
    </lineage>
</organism>
<keyword evidence="4 10" id="KW-0812">Transmembrane</keyword>
<accession>A0A6P7GJY3</accession>
<keyword evidence="5" id="KW-0552">Olfaction</keyword>
<dbReference type="GO" id="GO:0005549">
    <property type="term" value="F:odorant binding"/>
    <property type="evidence" value="ECO:0007669"/>
    <property type="project" value="InterPro"/>
</dbReference>
<dbReference type="InParanoid" id="A0A6P7GJY3"/>
<comment type="subcellular location">
    <subcellularLocation>
        <location evidence="1">Cell membrane</location>
        <topology evidence="1">Multi-pass membrane protein</topology>
    </subcellularLocation>
</comment>
<protein>
    <submittedName>
        <fullName evidence="11">Uncharacterized protein LOC114339088</fullName>
    </submittedName>
</protein>
<dbReference type="GO" id="GO:0007165">
    <property type="term" value="P:signal transduction"/>
    <property type="evidence" value="ECO:0007669"/>
    <property type="project" value="UniProtKB-KW"/>
</dbReference>
<dbReference type="GO" id="GO:0004984">
    <property type="term" value="F:olfactory receptor activity"/>
    <property type="evidence" value="ECO:0007669"/>
    <property type="project" value="InterPro"/>
</dbReference>
<feature type="transmembrane region" description="Helical" evidence="10">
    <location>
        <begin position="129"/>
        <end position="148"/>
    </location>
</feature>
<dbReference type="RefSeq" id="XP_028145518.1">
    <property type="nucleotide sequence ID" value="XM_028289717.1"/>
</dbReference>
<evidence type="ECO:0000256" key="4">
    <source>
        <dbReference type="ARBA" id="ARBA00022692"/>
    </source>
</evidence>
<name>A0A6P7GJY3_DIAVI</name>
<sequence length="255" mass="29336">MLFWYPALGVYSVGSTIIRTFFHDERILPFSPYVPESPPYWFLHLVEDYTFLVLFCSLSFDIFFSTILLQTLVQWKILNNVLDGVMNSRAETYEERYKLKVGLKKCVDHHNFLIGYVNRVNQLMGHVNLGLLGLVISTYCVVIFAIIKSPMADLLTRVSLLCIYTMQFILFYILPAQLLTNESEKTAELSFASNWDESGSDLKKPYLMMISNSACRPVYISALGFVSMTFINGLQTYKLVFSYYTFLNNVNNKGT</sequence>
<evidence type="ECO:0000256" key="9">
    <source>
        <dbReference type="ARBA" id="ARBA00023224"/>
    </source>
</evidence>
<keyword evidence="7 10" id="KW-0472">Membrane</keyword>
<evidence type="ECO:0000256" key="7">
    <source>
        <dbReference type="ARBA" id="ARBA00023136"/>
    </source>
</evidence>
<dbReference type="PANTHER" id="PTHR21137:SF35">
    <property type="entry name" value="ODORANT RECEPTOR 19A-RELATED"/>
    <property type="match status" value="1"/>
</dbReference>
<evidence type="ECO:0000256" key="5">
    <source>
        <dbReference type="ARBA" id="ARBA00022725"/>
    </source>
</evidence>
<gene>
    <name evidence="11" type="primary">LOC114339088</name>
</gene>
<keyword evidence="8" id="KW-0675">Receptor</keyword>
<evidence type="ECO:0000256" key="1">
    <source>
        <dbReference type="ARBA" id="ARBA00004651"/>
    </source>
</evidence>
<keyword evidence="3" id="KW-0716">Sensory transduction</keyword>
<evidence type="ECO:0000256" key="2">
    <source>
        <dbReference type="ARBA" id="ARBA00022475"/>
    </source>
</evidence>
<dbReference type="Pfam" id="PF02949">
    <property type="entry name" value="7tm_6"/>
    <property type="match status" value="1"/>
</dbReference>
<evidence type="ECO:0000256" key="6">
    <source>
        <dbReference type="ARBA" id="ARBA00022989"/>
    </source>
</evidence>